<accession>A0A0A6UKM0</accession>
<evidence type="ECO:0000313" key="2">
    <source>
        <dbReference type="EMBL" id="KHD76670.1"/>
    </source>
</evidence>
<feature type="transmembrane region" description="Helical" evidence="1">
    <location>
        <begin position="49"/>
        <end position="72"/>
    </location>
</feature>
<name>A0A0A6UKM0_ACTUT</name>
<evidence type="ECO:0000256" key="1">
    <source>
        <dbReference type="SAM" id="Phobius"/>
    </source>
</evidence>
<keyword evidence="1" id="KW-0472">Membrane</keyword>
<reference evidence="2 3" key="1">
    <citation type="submission" date="2014-10" db="EMBL/GenBank/DDBJ databases">
        <title>Draft genome sequence of Actinoplanes utahensis NRRL 12052.</title>
        <authorList>
            <person name="Velasco-Bucheli B."/>
            <person name="del Cerro C."/>
            <person name="Hormigo D."/>
            <person name="Garcia J.L."/>
            <person name="Acebal C."/>
            <person name="Arroyo M."/>
            <person name="de la Mata I."/>
        </authorList>
    </citation>
    <scope>NUCLEOTIDE SEQUENCE [LARGE SCALE GENOMIC DNA]</scope>
    <source>
        <strain evidence="2 3">NRRL 12052</strain>
    </source>
</reference>
<dbReference type="EMBL" id="JRTT01000016">
    <property type="protein sequence ID" value="KHD76670.1"/>
    <property type="molecule type" value="Genomic_DNA"/>
</dbReference>
<dbReference type="STRING" id="1869.MB27_15375"/>
<gene>
    <name evidence="2" type="ORF">MB27_15375</name>
</gene>
<dbReference type="Proteomes" id="UP000054537">
    <property type="component" value="Unassembled WGS sequence"/>
</dbReference>
<dbReference type="AlphaFoldDB" id="A0A0A6UKM0"/>
<keyword evidence="1" id="KW-1133">Transmembrane helix</keyword>
<protein>
    <submittedName>
        <fullName evidence="2">Uncharacterized protein</fullName>
    </submittedName>
</protein>
<keyword evidence="3" id="KW-1185">Reference proteome</keyword>
<keyword evidence="1" id="KW-0812">Transmembrane</keyword>
<sequence>MEVLVPSNPGRQTRRRLGQAGDRLLTVMGDWTAPGPPDRPGWSDDSMSILVRVVTAAAGVVILLAMLIIWLVR</sequence>
<evidence type="ECO:0000313" key="3">
    <source>
        <dbReference type="Proteomes" id="UP000054537"/>
    </source>
</evidence>
<comment type="caution">
    <text evidence="2">The sequence shown here is derived from an EMBL/GenBank/DDBJ whole genome shotgun (WGS) entry which is preliminary data.</text>
</comment>
<organism evidence="2 3">
    <name type="scientific">Actinoplanes utahensis</name>
    <dbReference type="NCBI Taxonomy" id="1869"/>
    <lineage>
        <taxon>Bacteria</taxon>
        <taxon>Bacillati</taxon>
        <taxon>Actinomycetota</taxon>
        <taxon>Actinomycetes</taxon>
        <taxon>Micromonosporales</taxon>
        <taxon>Micromonosporaceae</taxon>
        <taxon>Actinoplanes</taxon>
    </lineage>
</organism>
<proteinExistence type="predicted"/>